<sequence>MNRASHPVQKPTCPKHPEATILAADLTGEDHGAWVCVVCGDVLGDCPKPETITDRQDI</sequence>
<gene>
    <name evidence="1" type="ORF">LCGC14_2377830</name>
</gene>
<organism evidence="1">
    <name type="scientific">marine sediment metagenome</name>
    <dbReference type="NCBI Taxonomy" id="412755"/>
    <lineage>
        <taxon>unclassified sequences</taxon>
        <taxon>metagenomes</taxon>
        <taxon>ecological metagenomes</taxon>
    </lineage>
</organism>
<accession>A0A0F9EE70</accession>
<name>A0A0F9EE70_9ZZZZ</name>
<reference evidence="1" key="1">
    <citation type="journal article" date="2015" name="Nature">
        <title>Complex archaea that bridge the gap between prokaryotes and eukaryotes.</title>
        <authorList>
            <person name="Spang A."/>
            <person name="Saw J.H."/>
            <person name="Jorgensen S.L."/>
            <person name="Zaremba-Niedzwiedzka K."/>
            <person name="Martijn J."/>
            <person name="Lind A.E."/>
            <person name="van Eijk R."/>
            <person name="Schleper C."/>
            <person name="Guy L."/>
            <person name="Ettema T.J."/>
        </authorList>
    </citation>
    <scope>NUCLEOTIDE SEQUENCE</scope>
</reference>
<evidence type="ECO:0000313" key="1">
    <source>
        <dbReference type="EMBL" id="KKL28171.1"/>
    </source>
</evidence>
<dbReference type="EMBL" id="LAZR01035193">
    <property type="protein sequence ID" value="KKL28171.1"/>
    <property type="molecule type" value="Genomic_DNA"/>
</dbReference>
<comment type="caution">
    <text evidence="1">The sequence shown here is derived from an EMBL/GenBank/DDBJ whole genome shotgun (WGS) entry which is preliminary data.</text>
</comment>
<dbReference type="AlphaFoldDB" id="A0A0F9EE70"/>
<proteinExistence type="predicted"/>
<protein>
    <submittedName>
        <fullName evidence="1">Uncharacterized protein</fullName>
    </submittedName>
</protein>